<accession>A0ACC3DH02</accession>
<dbReference type="EMBL" id="JAWDJW010004512">
    <property type="protein sequence ID" value="KAK3074542.1"/>
    <property type="molecule type" value="Genomic_DNA"/>
</dbReference>
<gene>
    <name evidence="1" type="ORF">LTS18_014230</name>
</gene>
<dbReference type="Proteomes" id="UP001186974">
    <property type="component" value="Unassembled WGS sequence"/>
</dbReference>
<feature type="non-terminal residue" evidence="1">
    <location>
        <position position="1"/>
    </location>
</feature>
<feature type="non-terminal residue" evidence="1">
    <location>
        <position position="194"/>
    </location>
</feature>
<evidence type="ECO:0000313" key="2">
    <source>
        <dbReference type="Proteomes" id="UP001186974"/>
    </source>
</evidence>
<comment type="caution">
    <text evidence="1">The sequence shown here is derived from an EMBL/GenBank/DDBJ whole genome shotgun (WGS) entry which is preliminary data.</text>
</comment>
<proteinExistence type="predicted"/>
<keyword evidence="2" id="KW-1185">Reference proteome</keyword>
<name>A0ACC3DH02_9PEZI</name>
<protein>
    <submittedName>
        <fullName evidence="1">Uncharacterized protein</fullName>
    </submittedName>
</protein>
<organism evidence="1 2">
    <name type="scientific">Coniosporium uncinatum</name>
    <dbReference type="NCBI Taxonomy" id="93489"/>
    <lineage>
        <taxon>Eukaryota</taxon>
        <taxon>Fungi</taxon>
        <taxon>Dikarya</taxon>
        <taxon>Ascomycota</taxon>
        <taxon>Pezizomycotina</taxon>
        <taxon>Dothideomycetes</taxon>
        <taxon>Dothideomycetes incertae sedis</taxon>
        <taxon>Coniosporium</taxon>
    </lineage>
</organism>
<sequence length="194" mass="20402">SKQYLTLHTLDSIHPTDIFTLAATPTSIFTGSGSSSIQIHNTYTPPSAARESNPATSKAPSLDAAAASSAISDTSTSAEFGLVQTLKGAHPLGCHHIAVCEDGHRAVSAGFGGDLRVWGRKSGAPGSEEKEHWLEEDLSFSASSTKTGEIWAVTLSANGQYLASTTHDGRINVWDLSASAEDGTVAKIREYETK</sequence>
<evidence type="ECO:0000313" key="1">
    <source>
        <dbReference type="EMBL" id="KAK3074542.1"/>
    </source>
</evidence>
<reference evidence="1" key="1">
    <citation type="submission" date="2024-09" db="EMBL/GenBank/DDBJ databases">
        <title>Black Yeasts Isolated from many extreme environments.</title>
        <authorList>
            <person name="Coleine C."/>
            <person name="Stajich J.E."/>
            <person name="Selbmann L."/>
        </authorList>
    </citation>
    <scope>NUCLEOTIDE SEQUENCE</scope>
    <source>
        <strain evidence="1">CCFEE 5737</strain>
    </source>
</reference>